<name>A0A8T1VPG6_9STRA</name>
<dbReference type="OrthoDB" id="6718656at2759"/>
<proteinExistence type="predicted"/>
<dbReference type="AlphaFoldDB" id="A0A8T1VPG6"/>
<reference evidence="2" key="1">
    <citation type="submission" date="2021-02" db="EMBL/GenBank/DDBJ databases">
        <authorList>
            <person name="Palmer J.M."/>
        </authorList>
    </citation>
    <scope>NUCLEOTIDE SEQUENCE</scope>
    <source>
        <strain evidence="2">SCRP734</strain>
    </source>
</reference>
<feature type="non-terminal residue" evidence="2">
    <location>
        <position position="216"/>
    </location>
</feature>
<keyword evidence="1" id="KW-0732">Signal</keyword>
<protein>
    <submittedName>
        <fullName evidence="2">Uncharacterized protein</fullName>
    </submittedName>
</protein>
<comment type="caution">
    <text evidence="2">The sequence shown here is derived from an EMBL/GenBank/DDBJ whole genome shotgun (WGS) entry which is preliminary data.</text>
</comment>
<evidence type="ECO:0000313" key="3">
    <source>
        <dbReference type="Proteomes" id="UP000694044"/>
    </source>
</evidence>
<dbReference type="EMBL" id="JAGDFM010000196">
    <property type="protein sequence ID" value="KAG7382826.1"/>
    <property type="molecule type" value="Genomic_DNA"/>
</dbReference>
<gene>
    <name evidence="2" type="ORF">PHYPSEUDO_004334</name>
</gene>
<dbReference type="Proteomes" id="UP000694044">
    <property type="component" value="Unassembled WGS sequence"/>
</dbReference>
<evidence type="ECO:0000313" key="2">
    <source>
        <dbReference type="EMBL" id="KAG7382826.1"/>
    </source>
</evidence>
<keyword evidence="3" id="KW-1185">Reference proteome</keyword>
<organism evidence="2 3">
    <name type="scientific">Phytophthora pseudosyringae</name>
    <dbReference type="NCBI Taxonomy" id="221518"/>
    <lineage>
        <taxon>Eukaryota</taxon>
        <taxon>Sar</taxon>
        <taxon>Stramenopiles</taxon>
        <taxon>Oomycota</taxon>
        <taxon>Peronosporomycetes</taxon>
        <taxon>Peronosporales</taxon>
        <taxon>Peronosporaceae</taxon>
        <taxon>Phytophthora</taxon>
    </lineage>
</organism>
<evidence type="ECO:0000256" key="1">
    <source>
        <dbReference type="SAM" id="SignalP"/>
    </source>
</evidence>
<feature type="chain" id="PRO_5035921278" evidence="1">
    <location>
        <begin position="24"/>
        <end position="216"/>
    </location>
</feature>
<sequence length="216" mass="22455">MDIGRRCSVGAALLLLQTLGAAASKRFVLSHTGNASVLASGQTLVPLQLSPAALTDLLATSHSLSPVTFDSYVAGGEWTLGDWSAPLTEMLSETSGTDQAVQVDVQLSDALDVAVSQLLVRADASPLKSVDLSLSFGADALASLSGLVQVHVDGVKTTFEDEWLPAGVDLNQLIFDKAAVENLELGPTVTIQQVVIRNSNLSFPSAVLGLQTAVNT</sequence>
<accession>A0A8T1VPG6</accession>
<feature type="signal peptide" evidence="1">
    <location>
        <begin position="1"/>
        <end position="23"/>
    </location>
</feature>